<dbReference type="Proteomes" id="UP000219993">
    <property type="component" value="Chromosome"/>
</dbReference>
<protein>
    <submittedName>
        <fullName evidence="1">Cobalt-zinc-cadmium resistance protein CzcD</fullName>
    </submittedName>
</protein>
<gene>
    <name evidence="1" type="ORF">BEI_2369</name>
</gene>
<dbReference type="KEGG" id="hbe:BEI_2369"/>
<proteinExistence type="predicted"/>
<sequence>MLKDHYGFFFATLQVETACLDESGAEAIDITRLGSKGSQV</sequence>
<evidence type="ECO:0000313" key="2">
    <source>
        <dbReference type="Proteomes" id="UP000219993"/>
    </source>
</evidence>
<name>A0A291P8W2_9GAMM</name>
<evidence type="ECO:0000313" key="1">
    <source>
        <dbReference type="EMBL" id="ATJ83356.1"/>
    </source>
</evidence>
<reference evidence="1 2" key="1">
    <citation type="journal article" date="2017" name="Sci. Rep.">
        <title>Revealing the Saline Adaptation Strategies of the Halophilic Bacterium Halomonas beimenensis through High-throughput Omics and Transposon Mutagenesis Approaches.</title>
        <authorList>
            <person name="Chen Y.H."/>
            <person name="Lin S.S."/>
            <person name="Shyu Y.T."/>
        </authorList>
    </citation>
    <scope>NUCLEOTIDE SEQUENCE [LARGE SCALE GENOMIC DNA]</scope>
    <source>
        <strain evidence="1 2">NTU-111</strain>
    </source>
</reference>
<keyword evidence="2" id="KW-1185">Reference proteome</keyword>
<dbReference type="AlphaFoldDB" id="A0A291P8W2"/>
<dbReference type="EMBL" id="CP021435">
    <property type="protein sequence ID" value="ATJ83356.1"/>
    <property type="molecule type" value="Genomic_DNA"/>
</dbReference>
<organism evidence="1 2">
    <name type="scientific">Halomonas beimenensis</name>
    <dbReference type="NCBI Taxonomy" id="475662"/>
    <lineage>
        <taxon>Bacteria</taxon>
        <taxon>Pseudomonadati</taxon>
        <taxon>Pseudomonadota</taxon>
        <taxon>Gammaproteobacteria</taxon>
        <taxon>Oceanospirillales</taxon>
        <taxon>Halomonadaceae</taxon>
        <taxon>Halomonas</taxon>
    </lineage>
</organism>
<accession>A0A291P8W2</accession>